<protein>
    <submittedName>
        <fullName evidence="1">Uncharacterized protein</fullName>
    </submittedName>
</protein>
<accession>A0A2M6UVI5</accession>
<evidence type="ECO:0000313" key="1">
    <source>
        <dbReference type="EMBL" id="PIT70222.1"/>
    </source>
</evidence>
<gene>
    <name evidence="1" type="ORF">CER18_00450</name>
</gene>
<dbReference type="EMBL" id="NJGE01000001">
    <property type="protein sequence ID" value="PIT70222.1"/>
    <property type="molecule type" value="Genomic_DNA"/>
</dbReference>
<dbReference type="AlphaFoldDB" id="A0A2M6UVI5"/>
<name>A0A2M6UVI5_9HYPH</name>
<evidence type="ECO:0000313" key="2">
    <source>
        <dbReference type="Proteomes" id="UP000229839"/>
    </source>
</evidence>
<sequence>MWLTELKALRETIQLKKMLYFKTTSYNLSFTLYHNTSNENVLWQQKGFIAKQDKDIIEPNNYFFMQKNQ</sequence>
<dbReference type="Proteomes" id="UP000229839">
    <property type="component" value="Unassembled WGS sequence"/>
</dbReference>
<comment type="caution">
    <text evidence="1">The sequence shown here is derived from an EMBL/GenBank/DDBJ whole genome shotgun (WGS) entry which is preliminary data.</text>
</comment>
<organism evidence="1 2">
    <name type="scientific">Bartonella tribocorum</name>
    <dbReference type="NCBI Taxonomy" id="85701"/>
    <lineage>
        <taxon>Bacteria</taxon>
        <taxon>Pseudomonadati</taxon>
        <taxon>Pseudomonadota</taxon>
        <taxon>Alphaproteobacteria</taxon>
        <taxon>Hyphomicrobiales</taxon>
        <taxon>Bartonellaceae</taxon>
        <taxon>Bartonella</taxon>
    </lineage>
</organism>
<reference evidence="1 2" key="1">
    <citation type="submission" date="2017-06" db="EMBL/GenBank/DDBJ databases">
        <title>Draft genome of Bartonella tribocorum strain L103, isolated from a rodent in Laos.</title>
        <authorList>
            <person name="Hadjadj L."/>
            <person name="Jiyipong T."/>
            <person name="Morand S."/>
            <person name="Diene S.M."/>
            <person name="Rolain J.-M."/>
        </authorList>
    </citation>
    <scope>NUCLEOTIDE SEQUENCE [LARGE SCALE GENOMIC DNA]</scope>
    <source>
        <strain evidence="1 2">L103</strain>
    </source>
</reference>
<proteinExistence type="predicted"/>